<name>A0ABW2SCA3_9BURK</name>
<dbReference type="SUPFAM" id="SSF46785">
    <property type="entry name" value="Winged helix' DNA-binding domain"/>
    <property type="match status" value="1"/>
</dbReference>
<dbReference type="Proteomes" id="UP001596457">
    <property type="component" value="Unassembled WGS sequence"/>
</dbReference>
<keyword evidence="3" id="KW-0238">DNA-binding</keyword>
<dbReference type="SUPFAM" id="SSF53850">
    <property type="entry name" value="Periplasmic binding protein-like II"/>
    <property type="match status" value="1"/>
</dbReference>
<proteinExistence type="inferred from homology"/>
<dbReference type="Pfam" id="PF03466">
    <property type="entry name" value="LysR_substrate"/>
    <property type="match status" value="1"/>
</dbReference>
<dbReference type="EMBL" id="JBHTBZ010000029">
    <property type="protein sequence ID" value="MFC7461076.1"/>
    <property type="molecule type" value="Genomic_DNA"/>
</dbReference>
<keyword evidence="4" id="KW-0804">Transcription</keyword>
<dbReference type="PROSITE" id="PS50931">
    <property type="entry name" value="HTH_LYSR"/>
    <property type="match status" value="1"/>
</dbReference>
<dbReference type="RefSeq" id="WP_382200917.1">
    <property type="nucleotide sequence ID" value="NZ_JBHTBZ010000029.1"/>
</dbReference>
<evidence type="ECO:0000256" key="3">
    <source>
        <dbReference type="ARBA" id="ARBA00023125"/>
    </source>
</evidence>
<dbReference type="InterPro" id="IPR000847">
    <property type="entry name" value="LysR_HTH_N"/>
</dbReference>
<dbReference type="InterPro" id="IPR036388">
    <property type="entry name" value="WH-like_DNA-bd_sf"/>
</dbReference>
<evidence type="ECO:0000259" key="6">
    <source>
        <dbReference type="PROSITE" id="PS50931"/>
    </source>
</evidence>
<feature type="compositionally biased region" description="Low complexity" evidence="5">
    <location>
        <begin position="313"/>
        <end position="328"/>
    </location>
</feature>
<evidence type="ECO:0000256" key="4">
    <source>
        <dbReference type="ARBA" id="ARBA00023163"/>
    </source>
</evidence>
<evidence type="ECO:0000313" key="8">
    <source>
        <dbReference type="Proteomes" id="UP001596457"/>
    </source>
</evidence>
<accession>A0ABW2SCA3</accession>
<dbReference type="Gene3D" id="3.40.190.290">
    <property type="match status" value="1"/>
</dbReference>
<dbReference type="InterPro" id="IPR005119">
    <property type="entry name" value="LysR_subst-bd"/>
</dbReference>
<gene>
    <name evidence="7" type="ORF">ACFQU0_11650</name>
</gene>
<reference evidence="8" key="1">
    <citation type="journal article" date="2019" name="Int. J. Syst. Evol. Microbiol.">
        <title>The Global Catalogue of Microorganisms (GCM) 10K type strain sequencing project: providing services to taxonomists for standard genome sequencing and annotation.</title>
        <authorList>
            <consortium name="The Broad Institute Genomics Platform"/>
            <consortium name="The Broad Institute Genome Sequencing Center for Infectious Disease"/>
            <person name="Wu L."/>
            <person name="Ma J."/>
        </authorList>
    </citation>
    <scope>NUCLEOTIDE SEQUENCE [LARGE SCALE GENOMIC DNA]</scope>
    <source>
        <strain evidence="8">CCUG 53903</strain>
    </source>
</reference>
<evidence type="ECO:0000256" key="1">
    <source>
        <dbReference type="ARBA" id="ARBA00009437"/>
    </source>
</evidence>
<feature type="region of interest" description="Disordered" evidence="5">
    <location>
        <begin position="305"/>
        <end position="328"/>
    </location>
</feature>
<evidence type="ECO:0000256" key="2">
    <source>
        <dbReference type="ARBA" id="ARBA00023015"/>
    </source>
</evidence>
<keyword evidence="2" id="KW-0805">Transcription regulation</keyword>
<comment type="caution">
    <text evidence="7">The sequence shown here is derived from an EMBL/GenBank/DDBJ whole genome shotgun (WGS) entry which is preliminary data.</text>
</comment>
<evidence type="ECO:0000313" key="7">
    <source>
        <dbReference type="EMBL" id="MFC7461076.1"/>
    </source>
</evidence>
<dbReference type="Gene3D" id="1.10.10.10">
    <property type="entry name" value="Winged helix-like DNA-binding domain superfamily/Winged helix DNA-binding domain"/>
    <property type="match status" value="1"/>
</dbReference>
<dbReference type="PANTHER" id="PTHR30419:SF8">
    <property type="entry name" value="NITROGEN ASSIMILATION TRANSCRIPTIONAL ACTIVATOR-RELATED"/>
    <property type="match status" value="1"/>
</dbReference>
<keyword evidence="8" id="KW-1185">Reference proteome</keyword>
<protein>
    <submittedName>
        <fullName evidence="7">LysR family transcriptional regulator</fullName>
    </submittedName>
</protein>
<dbReference type="PANTHER" id="PTHR30419">
    <property type="entry name" value="HTH-TYPE TRANSCRIPTIONAL REGULATOR YBHD"/>
    <property type="match status" value="1"/>
</dbReference>
<feature type="domain" description="HTH lysR-type" evidence="6">
    <location>
        <begin position="6"/>
        <end position="63"/>
    </location>
</feature>
<dbReference type="InterPro" id="IPR050950">
    <property type="entry name" value="HTH-type_LysR_regulators"/>
</dbReference>
<organism evidence="7 8">
    <name type="scientific">Hydrogenophaga defluvii</name>
    <dbReference type="NCBI Taxonomy" id="249410"/>
    <lineage>
        <taxon>Bacteria</taxon>
        <taxon>Pseudomonadati</taxon>
        <taxon>Pseudomonadota</taxon>
        <taxon>Betaproteobacteria</taxon>
        <taxon>Burkholderiales</taxon>
        <taxon>Comamonadaceae</taxon>
        <taxon>Hydrogenophaga</taxon>
    </lineage>
</organism>
<dbReference type="InterPro" id="IPR036390">
    <property type="entry name" value="WH_DNA-bd_sf"/>
</dbReference>
<sequence>MSRATLNPNDFRLFLEVAELGSFTKAAALRQTVQSHISRQISELEAHCGGALFHRTGRGVTLTDLGQLIQARVRGWVRDTDQLLADIRIDAGLPRGEVKLGILPSAAHPLMTRVYLRLQAAYPNIKLNIREGQGGELDALLDTGSVDMAVLFRYQKPASPDEKLLATVSTYLVSRPGDPLTKHDTVDFSRVEGLRLVLPRRPAHWRAVLDETARGKGFTLQAAVEADSLKVQKELVAQTDHLYSLLGPFSIAEELQTARLQAARLVNPDCKRHVTLALPKQGQLTPACKIVAQLIQETVESWGHQLSEPAPQREAASARRAPIPSAEP</sequence>
<comment type="similarity">
    <text evidence="1">Belongs to the LysR transcriptional regulatory family.</text>
</comment>
<dbReference type="Pfam" id="PF00126">
    <property type="entry name" value="HTH_1"/>
    <property type="match status" value="1"/>
</dbReference>
<evidence type="ECO:0000256" key="5">
    <source>
        <dbReference type="SAM" id="MobiDB-lite"/>
    </source>
</evidence>